<dbReference type="Pfam" id="PF00528">
    <property type="entry name" value="BPD_transp_1"/>
    <property type="match status" value="1"/>
</dbReference>
<keyword evidence="5 8" id="KW-0812">Transmembrane</keyword>
<organism evidence="10 11">
    <name type="scientific">Lichenifustis flavocetrariae</name>
    <dbReference type="NCBI Taxonomy" id="2949735"/>
    <lineage>
        <taxon>Bacteria</taxon>
        <taxon>Pseudomonadati</taxon>
        <taxon>Pseudomonadota</taxon>
        <taxon>Alphaproteobacteria</taxon>
        <taxon>Hyphomicrobiales</taxon>
        <taxon>Lichenihabitantaceae</taxon>
        <taxon>Lichenifustis</taxon>
    </lineage>
</organism>
<dbReference type="InterPro" id="IPR000515">
    <property type="entry name" value="MetI-like"/>
</dbReference>
<keyword evidence="3 8" id="KW-0813">Transport</keyword>
<dbReference type="AlphaFoldDB" id="A0AA41YUC9"/>
<reference evidence="10" key="1">
    <citation type="submission" date="2022-05" db="EMBL/GenBank/DDBJ databases">
        <authorList>
            <person name="Pankratov T."/>
        </authorList>
    </citation>
    <scope>NUCLEOTIDE SEQUENCE</scope>
    <source>
        <strain evidence="10">BP6-180914</strain>
    </source>
</reference>
<dbReference type="GO" id="GO:0055085">
    <property type="term" value="P:transmembrane transport"/>
    <property type="evidence" value="ECO:0007669"/>
    <property type="project" value="InterPro"/>
</dbReference>
<evidence type="ECO:0000256" key="2">
    <source>
        <dbReference type="ARBA" id="ARBA00009306"/>
    </source>
</evidence>
<feature type="transmembrane region" description="Helical" evidence="8">
    <location>
        <begin position="211"/>
        <end position="234"/>
    </location>
</feature>
<accession>A0AA41YUC9</accession>
<dbReference type="CDD" id="cd06261">
    <property type="entry name" value="TM_PBP2"/>
    <property type="match status" value="1"/>
</dbReference>
<keyword evidence="11" id="KW-1185">Reference proteome</keyword>
<name>A0AA41YUC9_9HYPH</name>
<feature type="transmembrane region" description="Helical" evidence="8">
    <location>
        <begin position="67"/>
        <end position="89"/>
    </location>
</feature>
<protein>
    <submittedName>
        <fullName evidence="10">Sugar ABC transporter permease</fullName>
    </submittedName>
</protein>
<evidence type="ECO:0000256" key="8">
    <source>
        <dbReference type="RuleBase" id="RU363032"/>
    </source>
</evidence>
<dbReference type="InterPro" id="IPR050809">
    <property type="entry name" value="UgpAE/MalFG_permease"/>
</dbReference>
<dbReference type="PROSITE" id="PS50928">
    <property type="entry name" value="ABC_TM1"/>
    <property type="match status" value="1"/>
</dbReference>
<dbReference type="PANTHER" id="PTHR43227:SF11">
    <property type="entry name" value="BLL4140 PROTEIN"/>
    <property type="match status" value="1"/>
</dbReference>
<evidence type="ECO:0000256" key="5">
    <source>
        <dbReference type="ARBA" id="ARBA00022692"/>
    </source>
</evidence>
<feature type="domain" description="ABC transmembrane type-1" evidence="9">
    <location>
        <begin position="63"/>
        <end position="275"/>
    </location>
</feature>
<comment type="subcellular location">
    <subcellularLocation>
        <location evidence="1 8">Cell membrane</location>
        <topology evidence="1 8">Multi-pass membrane protein</topology>
    </subcellularLocation>
</comment>
<evidence type="ECO:0000256" key="7">
    <source>
        <dbReference type="ARBA" id="ARBA00023136"/>
    </source>
</evidence>
<comment type="similarity">
    <text evidence="2 8">Belongs to the binding-protein-dependent transport system permease family.</text>
</comment>
<evidence type="ECO:0000256" key="1">
    <source>
        <dbReference type="ARBA" id="ARBA00004651"/>
    </source>
</evidence>
<dbReference type="PANTHER" id="PTHR43227">
    <property type="entry name" value="BLL4140 PROTEIN"/>
    <property type="match status" value="1"/>
</dbReference>
<sequence>MLVTAAVFVPPAVLLFTLFVVVPMGEAARYSFYNWNGYGVPKAFIGVKNYLQLFANATFRQAALNNLLIIVASIGIQLPLALGMALLLARREIGSVAFRMIFFLPYILADVAAGLIFRFIFDGDYGPVSSLAQQLGFGPLYMLAAPGTAFTALIIVIVWKYFGFHMMLYIAGLQGIDRSLYEAATMDGAKARQRFWHVTLPQLAPMLKLSVFFSIIGALQLFDMVIPLTGGGPFDQTHTMVSFLYSFGMGRMRIGFGSAVGVVLFAVSVLFAFGYQRLLMRHE</sequence>
<proteinExistence type="inferred from homology"/>
<gene>
    <name evidence="10" type="ORF">M8523_05480</name>
</gene>
<dbReference type="Gene3D" id="1.10.3720.10">
    <property type="entry name" value="MetI-like"/>
    <property type="match status" value="1"/>
</dbReference>
<evidence type="ECO:0000313" key="11">
    <source>
        <dbReference type="Proteomes" id="UP001165667"/>
    </source>
</evidence>
<comment type="caution">
    <text evidence="10">The sequence shown here is derived from an EMBL/GenBank/DDBJ whole genome shotgun (WGS) entry which is preliminary data.</text>
</comment>
<evidence type="ECO:0000256" key="4">
    <source>
        <dbReference type="ARBA" id="ARBA00022475"/>
    </source>
</evidence>
<feature type="transmembrane region" description="Helical" evidence="8">
    <location>
        <begin position="254"/>
        <end position="275"/>
    </location>
</feature>
<feature type="transmembrane region" description="Helical" evidence="8">
    <location>
        <begin position="101"/>
        <end position="121"/>
    </location>
</feature>
<dbReference type="Proteomes" id="UP001165667">
    <property type="component" value="Unassembled WGS sequence"/>
</dbReference>
<dbReference type="SUPFAM" id="SSF161098">
    <property type="entry name" value="MetI-like"/>
    <property type="match status" value="1"/>
</dbReference>
<evidence type="ECO:0000256" key="6">
    <source>
        <dbReference type="ARBA" id="ARBA00022989"/>
    </source>
</evidence>
<feature type="transmembrane region" description="Helical" evidence="8">
    <location>
        <begin position="141"/>
        <end position="162"/>
    </location>
</feature>
<evidence type="ECO:0000256" key="3">
    <source>
        <dbReference type="ARBA" id="ARBA00022448"/>
    </source>
</evidence>
<dbReference type="InterPro" id="IPR035906">
    <property type="entry name" value="MetI-like_sf"/>
</dbReference>
<dbReference type="GO" id="GO:0005886">
    <property type="term" value="C:plasma membrane"/>
    <property type="evidence" value="ECO:0007669"/>
    <property type="project" value="UniProtKB-SubCell"/>
</dbReference>
<keyword evidence="4" id="KW-1003">Cell membrane</keyword>
<keyword evidence="6 8" id="KW-1133">Transmembrane helix</keyword>
<evidence type="ECO:0000259" key="9">
    <source>
        <dbReference type="PROSITE" id="PS50928"/>
    </source>
</evidence>
<keyword evidence="7 8" id="KW-0472">Membrane</keyword>
<dbReference type="EMBL" id="JAMOIM010000003">
    <property type="protein sequence ID" value="MCW6507470.1"/>
    <property type="molecule type" value="Genomic_DNA"/>
</dbReference>
<evidence type="ECO:0000313" key="10">
    <source>
        <dbReference type="EMBL" id="MCW6507470.1"/>
    </source>
</evidence>